<gene>
    <name evidence="7" type="ORF">BLW93_00075</name>
</gene>
<dbReference type="GO" id="GO:0015920">
    <property type="term" value="P:lipopolysaccharide transport"/>
    <property type="evidence" value="ECO:0007669"/>
    <property type="project" value="TreeGrafter"/>
</dbReference>
<dbReference type="AlphaFoldDB" id="A0A1R1MNC2"/>
<dbReference type="Proteomes" id="UP000187408">
    <property type="component" value="Unassembled WGS sequence"/>
</dbReference>
<reference evidence="7 8" key="1">
    <citation type="submission" date="2016-10" db="EMBL/GenBank/DDBJ databases">
        <title>Genome sequence of a sulfur-reducing bacterium Desulfurobacterium indicum K6013.</title>
        <authorList>
            <person name="Cao J."/>
            <person name="Shao Z."/>
            <person name="Alain K."/>
            <person name="Jebbar M."/>
        </authorList>
    </citation>
    <scope>NUCLEOTIDE SEQUENCE [LARGE SCALE GENOMIC DNA]</scope>
    <source>
        <strain evidence="7 8">K6013</strain>
    </source>
</reference>
<keyword evidence="3 6" id="KW-0812">Transmembrane</keyword>
<evidence type="ECO:0000256" key="4">
    <source>
        <dbReference type="ARBA" id="ARBA00022989"/>
    </source>
</evidence>
<evidence type="ECO:0008006" key="9">
    <source>
        <dbReference type="Google" id="ProtNLM"/>
    </source>
</evidence>
<evidence type="ECO:0000256" key="5">
    <source>
        <dbReference type="ARBA" id="ARBA00023136"/>
    </source>
</evidence>
<evidence type="ECO:0000256" key="2">
    <source>
        <dbReference type="ARBA" id="ARBA00022475"/>
    </source>
</evidence>
<evidence type="ECO:0000313" key="7">
    <source>
        <dbReference type="EMBL" id="OMH41321.1"/>
    </source>
</evidence>
<sequence length="352" mass="39788">MFKKLDIYTFKRVSKYFFLIFSVLVILFLVIDFVGKVDQIGGGHLSDVLLLVLSRLPLYVVRMLPVAVLVSVMVTVADFSSTNELLVIKALGISLYRFSIPFIVFAFFIAIFAFSVEETVVPAAAKIEKHVLINSGKKKPLVIGSQIWSKAGNKFVSIEKLNFATGEGKHFSMIEVDKRFKPIKRTDAINVKYLGNNVWMLKDVYIRDFSNKVFRHQEDLKVNLRVSLRDLKVYSAEPEKMEIFSLIRMIKHLKALGYNVTAYQVELYNKIALPLVSVVVAFIGIPLGAFNPRNQKSYTAVVAIVITVLMWITISFFNSLGKSGVLPPIYASFAPEFIFFSLGLMLFSRSHT</sequence>
<keyword evidence="4 6" id="KW-1133">Transmembrane helix</keyword>
<keyword evidence="2" id="KW-1003">Cell membrane</keyword>
<dbReference type="InterPro" id="IPR005495">
    <property type="entry name" value="LptG/LptF_permease"/>
</dbReference>
<evidence type="ECO:0000256" key="3">
    <source>
        <dbReference type="ARBA" id="ARBA00022692"/>
    </source>
</evidence>
<feature type="transmembrane region" description="Helical" evidence="6">
    <location>
        <begin position="297"/>
        <end position="317"/>
    </location>
</feature>
<keyword evidence="5 6" id="KW-0472">Membrane</keyword>
<evidence type="ECO:0000256" key="1">
    <source>
        <dbReference type="ARBA" id="ARBA00004651"/>
    </source>
</evidence>
<feature type="transmembrane region" description="Helical" evidence="6">
    <location>
        <begin position="271"/>
        <end position="290"/>
    </location>
</feature>
<feature type="transmembrane region" description="Helical" evidence="6">
    <location>
        <begin position="329"/>
        <end position="347"/>
    </location>
</feature>
<dbReference type="PANTHER" id="PTHR33529:SF6">
    <property type="entry name" value="YJGP_YJGQ FAMILY PERMEASE"/>
    <property type="match status" value="1"/>
</dbReference>
<evidence type="ECO:0000313" key="8">
    <source>
        <dbReference type="Proteomes" id="UP000187408"/>
    </source>
</evidence>
<comment type="caution">
    <text evidence="7">The sequence shown here is derived from an EMBL/GenBank/DDBJ whole genome shotgun (WGS) entry which is preliminary data.</text>
</comment>
<dbReference type="EMBL" id="MOEN01000001">
    <property type="protein sequence ID" value="OMH41321.1"/>
    <property type="molecule type" value="Genomic_DNA"/>
</dbReference>
<keyword evidence="8" id="KW-1185">Reference proteome</keyword>
<proteinExistence type="predicted"/>
<feature type="transmembrane region" description="Helical" evidence="6">
    <location>
        <begin position="98"/>
        <end position="116"/>
    </location>
</feature>
<name>A0A1R1MNC2_9BACT</name>
<dbReference type="RefSeq" id="WP_076712071.1">
    <property type="nucleotide sequence ID" value="NZ_MOEN01000001.1"/>
</dbReference>
<dbReference type="PANTHER" id="PTHR33529">
    <property type="entry name" value="SLR0882 PROTEIN-RELATED"/>
    <property type="match status" value="1"/>
</dbReference>
<dbReference type="GO" id="GO:0043190">
    <property type="term" value="C:ATP-binding cassette (ABC) transporter complex"/>
    <property type="evidence" value="ECO:0007669"/>
    <property type="project" value="TreeGrafter"/>
</dbReference>
<protein>
    <recommendedName>
        <fullName evidence="9">LPS export ABC transporter permease LptG</fullName>
    </recommendedName>
</protein>
<comment type="subcellular location">
    <subcellularLocation>
        <location evidence="1">Cell membrane</location>
        <topology evidence="1">Multi-pass membrane protein</topology>
    </subcellularLocation>
</comment>
<feature type="transmembrane region" description="Helical" evidence="6">
    <location>
        <begin position="56"/>
        <end position="77"/>
    </location>
</feature>
<feature type="transmembrane region" description="Helical" evidence="6">
    <location>
        <begin position="16"/>
        <end position="36"/>
    </location>
</feature>
<dbReference type="Pfam" id="PF03739">
    <property type="entry name" value="LptF_LptG"/>
    <property type="match status" value="1"/>
</dbReference>
<organism evidence="7 8">
    <name type="scientific">Desulfurobacterium indicum</name>
    <dbReference type="NCBI Taxonomy" id="1914305"/>
    <lineage>
        <taxon>Bacteria</taxon>
        <taxon>Pseudomonadati</taxon>
        <taxon>Aquificota</taxon>
        <taxon>Aquificia</taxon>
        <taxon>Desulfurobacteriales</taxon>
        <taxon>Desulfurobacteriaceae</taxon>
        <taxon>Desulfurobacterium</taxon>
    </lineage>
</organism>
<dbReference type="STRING" id="1914305.BLW93_00075"/>
<evidence type="ECO:0000256" key="6">
    <source>
        <dbReference type="SAM" id="Phobius"/>
    </source>
</evidence>
<accession>A0A1R1MNC2</accession>
<dbReference type="OrthoDB" id="9783403at2"/>